<dbReference type="Proteomes" id="UP000812440">
    <property type="component" value="Chromosome 9"/>
</dbReference>
<keyword evidence="2" id="KW-1185">Reference proteome</keyword>
<dbReference type="EMBL" id="JAACNH010000009">
    <property type="protein sequence ID" value="KAG8433355.1"/>
    <property type="molecule type" value="Genomic_DNA"/>
</dbReference>
<comment type="caution">
    <text evidence="1">The sequence shown here is derived from an EMBL/GenBank/DDBJ whole genome shotgun (WGS) entry which is preliminary data.</text>
</comment>
<proteinExistence type="predicted"/>
<accession>A0A8T2IK78</accession>
<sequence length="100" mass="11441">MLCACPLHSLTMASQQSLRVQTVPKLSHSQLHFNAQIRDLHSCLWAGVLEHYKRGGGGFKDEPNEFVLYPNTRATTLHIHLPLLIHDNITTYIQQEYCKD</sequence>
<dbReference type="AlphaFoldDB" id="A0A8T2IK78"/>
<protein>
    <submittedName>
        <fullName evidence="1">Uncharacterized protein</fullName>
    </submittedName>
</protein>
<gene>
    <name evidence="1" type="ORF">GDO86_017582</name>
</gene>
<evidence type="ECO:0000313" key="2">
    <source>
        <dbReference type="Proteomes" id="UP000812440"/>
    </source>
</evidence>
<organism evidence="1 2">
    <name type="scientific">Hymenochirus boettgeri</name>
    <name type="common">Congo dwarf clawed frog</name>
    <dbReference type="NCBI Taxonomy" id="247094"/>
    <lineage>
        <taxon>Eukaryota</taxon>
        <taxon>Metazoa</taxon>
        <taxon>Chordata</taxon>
        <taxon>Craniata</taxon>
        <taxon>Vertebrata</taxon>
        <taxon>Euteleostomi</taxon>
        <taxon>Amphibia</taxon>
        <taxon>Batrachia</taxon>
        <taxon>Anura</taxon>
        <taxon>Pipoidea</taxon>
        <taxon>Pipidae</taxon>
        <taxon>Pipinae</taxon>
        <taxon>Hymenochirus</taxon>
    </lineage>
</organism>
<evidence type="ECO:0000313" key="1">
    <source>
        <dbReference type="EMBL" id="KAG8433355.1"/>
    </source>
</evidence>
<name>A0A8T2IK78_9PIPI</name>
<reference evidence="1" key="1">
    <citation type="thesis" date="2020" institute="ProQuest LLC" country="789 East Eisenhower Parkway, Ann Arbor, MI, USA">
        <title>Comparative Genomics and Chromosome Evolution.</title>
        <authorList>
            <person name="Mudd A.B."/>
        </authorList>
    </citation>
    <scope>NUCLEOTIDE SEQUENCE</scope>
    <source>
        <strain evidence="1">Female2</strain>
        <tissue evidence="1">Blood</tissue>
    </source>
</reference>